<keyword evidence="2" id="KW-1185">Reference proteome</keyword>
<evidence type="ECO:0000313" key="1">
    <source>
        <dbReference type="EMBL" id="GIO33105.1"/>
    </source>
</evidence>
<reference evidence="1" key="1">
    <citation type="submission" date="2021-03" db="EMBL/GenBank/DDBJ databases">
        <title>Antimicrobial resistance genes in bacteria isolated from Japanese honey, and their potential for conferring macrolide and lincosamide resistance in the American foulbrood pathogen Paenibacillus larvae.</title>
        <authorList>
            <person name="Okamoto M."/>
            <person name="Kumagai M."/>
            <person name="Kanamori H."/>
            <person name="Takamatsu D."/>
        </authorList>
    </citation>
    <scope>NUCLEOTIDE SEQUENCE</scope>
    <source>
        <strain evidence="1">J2TS6</strain>
    </source>
</reference>
<name>A0A919XLQ4_9BACL</name>
<dbReference type="Proteomes" id="UP000679779">
    <property type="component" value="Unassembled WGS sequence"/>
</dbReference>
<evidence type="ECO:0000313" key="2">
    <source>
        <dbReference type="Proteomes" id="UP000679779"/>
    </source>
</evidence>
<comment type="caution">
    <text evidence="1">The sequence shown here is derived from an EMBL/GenBank/DDBJ whole genome shotgun (WGS) entry which is preliminary data.</text>
</comment>
<proteinExistence type="predicted"/>
<protein>
    <submittedName>
        <fullName evidence="1">Uncharacterized protein</fullName>
    </submittedName>
</protein>
<dbReference type="RefSeq" id="WP_212958260.1">
    <property type="nucleotide sequence ID" value="NZ_BORQ01000005.1"/>
</dbReference>
<accession>A0A919XLQ4</accession>
<dbReference type="AlphaFoldDB" id="A0A919XLQ4"/>
<organism evidence="1 2">
    <name type="scientific">Paenibacillus albilobatus</name>
    <dbReference type="NCBI Taxonomy" id="2716884"/>
    <lineage>
        <taxon>Bacteria</taxon>
        <taxon>Bacillati</taxon>
        <taxon>Bacillota</taxon>
        <taxon>Bacilli</taxon>
        <taxon>Bacillales</taxon>
        <taxon>Paenibacillaceae</taxon>
        <taxon>Paenibacillus</taxon>
    </lineage>
</organism>
<dbReference type="EMBL" id="BORQ01000005">
    <property type="protein sequence ID" value="GIO33105.1"/>
    <property type="molecule type" value="Genomic_DNA"/>
</dbReference>
<sequence>MSGEGLYKKYTVINNDTGKEVEGEYFILKPENDPAARAALIHYAVNSDNKQLGEDIILWVSKFI</sequence>
<gene>
    <name evidence="1" type="ORF">J2TS6_42460</name>
</gene>